<dbReference type="AlphaFoldDB" id="A0AAD9IW38"/>
<organism evidence="11 12">
    <name type="scientific">Paralvinella palmiformis</name>
    <dbReference type="NCBI Taxonomy" id="53620"/>
    <lineage>
        <taxon>Eukaryota</taxon>
        <taxon>Metazoa</taxon>
        <taxon>Spiralia</taxon>
        <taxon>Lophotrochozoa</taxon>
        <taxon>Annelida</taxon>
        <taxon>Polychaeta</taxon>
        <taxon>Sedentaria</taxon>
        <taxon>Canalipalpata</taxon>
        <taxon>Terebellida</taxon>
        <taxon>Terebelliformia</taxon>
        <taxon>Alvinellidae</taxon>
        <taxon>Paralvinella</taxon>
    </lineage>
</organism>
<dbReference type="EMBL" id="JAODUP010001105">
    <property type="protein sequence ID" value="KAK2141418.1"/>
    <property type="molecule type" value="Genomic_DNA"/>
</dbReference>
<feature type="transmembrane region" description="Helical" evidence="9">
    <location>
        <begin position="314"/>
        <end position="338"/>
    </location>
</feature>
<dbReference type="Proteomes" id="UP001208570">
    <property type="component" value="Unassembled WGS sequence"/>
</dbReference>
<dbReference type="Gene3D" id="1.20.1070.10">
    <property type="entry name" value="Rhodopsin 7-helix transmembrane proteins"/>
    <property type="match status" value="1"/>
</dbReference>
<evidence type="ECO:0000259" key="10">
    <source>
        <dbReference type="PROSITE" id="PS50262"/>
    </source>
</evidence>
<evidence type="ECO:0000256" key="5">
    <source>
        <dbReference type="ARBA" id="ARBA00023136"/>
    </source>
</evidence>
<feature type="transmembrane region" description="Helical" evidence="9">
    <location>
        <begin position="165"/>
        <end position="186"/>
    </location>
</feature>
<evidence type="ECO:0000256" key="1">
    <source>
        <dbReference type="ARBA" id="ARBA00004141"/>
    </source>
</evidence>
<evidence type="ECO:0000256" key="2">
    <source>
        <dbReference type="ARBA" id="ARBA00022692"/>
    </source>
</evidence>
<evidence type="ECO:0000256" key="4">
    <source>
        <dbReference type="ARBA" id="ARBA00023040"/>
    </source>
</evidence>
<feature type="transmembrane region" description="Helical" evidence="9">
    <location>
        <begin position="87"/>
        <end position="108"/>
    </location>
</feature>
<keyword evidence="7 8" id="KW-0807">Transducer</keyword>
<evidence type="ECO:0000256" key="8">
    <source>
        <dbReference type="RuleBase" id="RU000688"/>
    </source>
</evidence>
<dbReference type="GO" id="GO:0005886">
    <property type="term" value="C:plasma membrane"/>
    <property type="evidence" value="ECO:0007669"/>
    <property type="project" value="TreeGrafter"/>
</dbReference>
<evidence type="ECO:0000313" key="11">
    <source>
        <dbReference type="EMBL" id="KAK2141418.1"/>
    </source>
</evidence>
<evidence type="ECO:0000313" key="12">
    <source>
        <dbReference type="Proteomes" id="UP001208570"/>
    </source>
</evidence>
<feature type="transmembrane region" description="Helical" evidence="9">
    <location>
        <begin position="124"/>
        <end position="144"/>
    </location>
</feature>
<dbReference type="InterPro" id="IPR000276">
    <property type="entry name" value="GPCR_Rhodpsn"/>
</dbReference>
<dbReference type="PANTHER" id="PTHR24243">
    <property type="entry name" value="G-PROTEIN COUPLED RECEPTOR"/>
    <property type="match status" value="1"/>
</dbReference>
<evidence type="ECO:0000256" key="6">
    <source>
        <dbReference type="ARBA" id="ARBA00023170"/>
    </source>
</evidence>
<keyword evidence="2 8" id="KW-0812">Transmembrane</keyword>
<dbReference type="PROSITE" id="PS50262">
    <property type="entry name" value="G_PROTEIN_RECEP_F1_2"/>
    <property type="match status" value="1"/>
</dbReference>
<evidence type="ECO:0000256" key="9">
    <source>
        <dbReference type="SAM" id="Phobius"/>
    </source>
</evidence>
<sequence>MDNIDELKEFFDMSGAFDTFNFSSLNLSDIFLSTTNTSDHRNNDFLAVLTWMNVYVTPVIIAFGVVGNTLSLLVFSLTHLKRLSSSLYLSALALADLGFLCALTIVWLERVEVSIFTTDGWCPGVIYVTKVCGFVAVWNVVSFTSERYVIVYYPLQKDTLCAKRIAVIVVAVLCVTSSLLYVYVFFTYDVIRFGAKVACTPLPAHYDVITVMSSVETVMACAVPSIIIVVLNVRIIIKIHQFHERKGRALVILIQDQRRSGIHTSISNTGSMHIKFTAKQDDERHPVGGPSCDRTLVGGSRMLRSRSQFRTARMLLVLSSVIVLLNLPSHIFQVLAFLHHLFGGSAKQSKQQRAWQEVFQLVYFMNFAISFFIYSACGYQFRMGLKRLCRRWLHKAERSRQMVTYCRNKRDKHRIDRGMVKMHGERFQNQKLTVMK</sequence>
<keyword evidence="3 9" id="KW-1133">Transmembrane helix</keyword>
<accession>A0AAD9IW38</accession>
<dbReference type="SUPFAM" id="SSF81321">
    <property type="entry name" value="Family A G protein-coupled receptor-like"/>
    <property type="match status" value="1"/>
</dbReference>
<evidence type="ECO:0000256" key="3">
    <source>
        <dbReference type="ARBA" id="ARBA00022989"/>
    </source>
</evidence>
<evidence type="ECO:0000256" key="7">
    <source>
        <dbReference type="ARBA" id="ARBA00023224"/>
    </source>
</evidence>
<dbReference type="PROSITE" id="PS00237">
    <property type="entry name" value="G_PROTEIN_RECEP_F1_1"/>
    <property type="match status" value="1"/>
</dbReference>
<feature type="domain" description="G-protein coupled receptors family 1 profile" evidence="10">
    <location>
        <begin position="67"/>
        <end position="374"/>
    </location>
</feature>
<keyword evidence="4 8" id="KW-0297">G-protein coupled receptor</keyword>
<dbReference type="PANTHER" id="PTHR24243:SF230">
    <property type="entry name" value="G-PROTEIN COUPLED RECEPTORS FAMILY 1 PROFILE DOMAIN-CONTAINING PROTEIN"/>
    <property type="match status" value="1"/>
</dbReference>
<keyword evidence="5 9" id="KW-0472">Membrane</keyword>
<name>A0AAD9IW38_9ANNE</name>
<feature type="transmembrane region" description="Helical" evidence="9">
    <location>
        <begin position="217"/>
        <end position="237"/>
    </location>
</feature>
<keyword evidence="6 8" id="KW-0675">Receptor</keyword>
<dbReference type="InterPro" id="IPR017452">
    <property type="entry name" value="GPCR_Rhodpsn_7TM"/>
</dbReference>
<dbReference type="PRINTS" id="PR00237">
    <property type="entry name" value="GPCRRHODOPSN"/>
</dbReference>
<reference evidence="11" key="1">
    <citation type="journal article" date="2023" name="Mol. Biol. Evol.">
        <title>Third-Generation Sequencing Reveals the Adaptive Role of the Epigenome in Three Deep-Sea Polychaetes.</title>
        <authorList>
            <person name="Perez M."/>
            <person name="Aroh O."/>
            <person name="Sun Y."/>
            <person name="Lan Y."/>
            <person name="Juniper S.K."/>
            <person name="Young C.R."/>
            <person name="Angers B."/>
            <person name="Qian P.Y."/>
        </authorList>
    </citation>
    <scope>NUCLEOTIDE SEQUENCE</scope>
    <source>
        <strain evidence="11">P08H-3</strain>
    </source>
</reference>
<dbReference type="Pfam" id="PF00001">
    <property type="entry name" value="7tm_1"/>
    <property type="match status" value="1"/>
</dbReference>
<dbReference type="GO" id="GO:0004930">
    <property type="term" value="F:G protein-coupled receptor activity"/>
    <property type="evidence" value="ECO:0007669"/>
    <property type="project" value="UniProtKB-KW"/>
</dbReference>
<feature type="transmembrane region" description="Helical" evidence="9">
    <location>
        <begin position="358"/>
        <end position="381"/>
    </location>
</feature>
<gene>
    <name evidence="11" type="ORF">LSH36_1105g00045</name>
</gene>
<feature type="transmembrane region" description="Helical" evidence="9">
    <location>
        <begin position="55"/>
        <end position="75"/>
    </location>
</feature>
<proteinExistence type="inferred from homology"/>
<comment type="subcellular location">
    <subcellularLocation>
        <location evidence="1">Membrane</location>
        <topology evidence="1">Multi-pass membrane protein</topology>
    </subcellularLocation>
</comment>
<protein>
    <recommendedName>
        <fullName evidence="10">G-protein coupled receptors family 1 profile domain-containing protein</fullName>
    </recommendedName>
</protein>
<comment type="caution">
    <text evidence="11">The sequence shown here is derived from an EMBL/GenBank/DDBJ whole genome shotgun (WGS) entry which is preliminary data.</text>
</comment>
<keyword evidence="12" id="KW-1185">Reference proteome</keyword>
<comment type="similarity">
    <text evidence="8">Belongs to the G-protein coupled receptor 1 family.</text>
</comment>